<keyword evidence="3" id="KW-1185">Reference proteome</keyword>
<comment type="caution">
    <text evidence="2">The sequence shown here is derived from an EMBL/GenBank/DDBJ whole genome shotgun (WGS) entry which is preliminary data.</text>
</comment>
<feature type="transmembrane region" description="Helical" evidence="1">
    <location>
        <begin position="381"/>
        <end position="406"/>
    </location>
</feature>
<organism evidence="2 3">
    <name type="scientific">Paraphoma chrysanthemicola</name>
    <dbReference type="NCBI Taxonomy" id="798071"/>
    <lineage>
        <taxon>Eukaryota</taxon>
        <taxon>Fungi</taxon>
        <taxon>Dikarya</taxon>
        <taxon>Ascomycota</taxon>
        <taxon>Pezizomycotina</taxon>
        <taxon>Dothideomycetes</taxon>
        <taxon>Pleosporomycetidae</taxon>
        <taxon>Pleosporales</taxon>
        <taxon>Pleosporineae</taxon>
        <taxon>Phaeosphaeriaceae</taxon>
        <taxon>Paraphoma</taxon>
    </lineage>
</organism>
<evidence type="ECO:0000256" key="1">
    <source>
        <dbReference type="SAM" id="Phobius"/>
    </source>
</evidence>
<feature type="transmembrane region" description="Helical" evidence="1">
    <location>
        <begin position="345"/>
        <end position="361"/>
    </location>
</feature>
<keyword evidence="1" id="KW-0472">Membrane</keyword>
<dbReference type="PANTHER" id="PTHR35043">
    <property type="entry name" value="TRANSCRIPTION FACTOR DOMAIN-CONTAINING PROTEIN"/>
    <property type="match status" value="1"/>
</dbReference>
<dbReference type="OrthoDB" id="3061561at2759"/>
<accession>A0A8K0R5G9</accession>
<gene>
    <name evidence="2" type="ORF">FB567DRAFT_548790</name>
</gene>
<keyword evidence="1" id="KW-1133">Transmembrane helix</keyword>
<dbReference type="Proteomes" id="UP000813461">
    <property type="component" value="Unassembled WGS sequence"/>
</dbReference>
<dbReference type="EMBL" id="JAGMVJ010000009">
    <property type="protein sequence ID" value="KAH7087499.1"/>
    <property type="molecule type" value="Genomic_DNA"/>
</dbReference>
<protein>
    <submittedName>
        <fullName evidence="2">Uncharacterized protein</fullName>
    </submittedName>
</protein>
<evidence type="ECO:0000313" key="2">
    <source>
        <dbReference type="EMBL" id="KAH7087499.1"/>
    </source>
</evidence>
<reference evidence="2" key="1">
    <citation type="journal article" date="2021" name="Nat. Commun.">
        <title>Genetic determinants of endophytism in the Arabidopsis root mycobiome.</title>
        <authorList>
            <person name="Mesny F."/>
            <person name="Miyauchi S."/>
            <person name="Thiergart T."/>
            <person name="Pickel B."/>
            <person name="Atanasova L."/>
            <person name="Karlsson M."/>
            <person name="Huettel B."/>
            <person name="Barry K.W."/>
            <person name="Haridas S."/>
            <person name="Chen C."/>
            <person name="Bauer D."/>
            <person name="Andreopoulos W."/>
            <person name="Pangilinan J."/>
            <person name="LaButti K."/>
            <person name="Riley R."/>
            <person name="Lipzen A."/>
            <person name="Clum A."/>
            <person name="Drula E."/>
            <person name="Henrissat B."/>
            <person name="Kohler A."/>
            <person name="Grigoriev I.V."/>
            <person name="Martin F.M."/>
            <person name="Hacquard S."/>
        </authorList>
    </citation>
    <scope>NUCLEOTIDE SEQUENCE</scope>
    <source>
        <strain evidence="2">MPI-SDFR-AT-0120</strain>
    </source>
</reference>
<dbReference type="PANTHER" id="PTHR35043:SF7">
    <property type="entry name" value="TRANSCRIPTION FACTOR DOMAIN-CONTAINING PROTEIN"/>
    <property type="match status" value="1"/>
</dbReference>
<feature type="transmembrane region" description="Helical" evidence="1">
    <location>
        <begin position="305"/>
        <end position="325"/>
    </location>
</feature>
<keyword evidence="1" id="KW-0812">Transmembrane</keyword>
<name>A0A8K0R5G9_9PLEO</name>
<proteinExistence type="predicted"/>
<sequence>MSQCSELHPPSSCAGAFWDEDTFVGFRPEPNCGRGTVGIVWTCLTVMFFSAWSVIHVDTRPTPSPFSFQSLPRRAVRSMQRRFTGDEKQGQTDARHVATWHPTFRKFLQAVIMLVFPEYAVLNAVDSRERFVHIANATAYDLTEEFTVARLIQHRTREIDRWESFTLKQAHLVRMGGIIIPQLDQPEYFSHFVAQNAHVLDYDRFPDNARITLRAKRDFADKLIALTQSLYFLSNLSVRNARGYRISGIELHTLNYIAYASIVFLLRLHKPQDLGEPFELDLVDLPSPSVPLDTTKDIRRPRLELWIWLGTFVSVGLSALVPVLVLRKRDAIWYTGNNKNDEAKVTSIALIGAFAMLMFMLRRQLENGSWTRDTFIKSIVWYISIIAMYLGFLVYAGWRVFLLVIVSLQLNHVPEGVYLVPNSWTRYIGHVGA</sequence>
<dbReference type="AlphaFoldDB" id="A0A8K0R5G9"/>
<evidence type="ECO:0000313" key="3">
    <source>
        <dbReference type="Proteomes" id="UP000813461"/>
    </source>
</evidence>